<proteinExistence type="predicted"/>
<evidence type="ECO:0000256" key="1">
    <source>
        <dbReference type="ARBA" id="ARBA00004245"/>
    </source>
</evidence>
<dbReference type="GO" id="GO:0043332">
    <property type="term" value="C:mating projection tip"/>
    <property type="evidence" value="ECO:0007669"/>
    <property type="project" value="TreeGrafter"/>
</dbReference>
<feature type="region of interest" description="Disordered" evidence="4">
    <location>
        <begin position="46"/>
        <end position="91"/>
    </location>
</feature>
<dbReference type="GO" id="GO:1990528">
    <property type="term" value="C:Rvs161p-Rvs167p complex"/>
    <property type="evidence" value="ECO:0007669"/>
    <property type="project" value="TreeGrafter"/>
</dbReference>
<evidence type="ECO:0000256" key="3">
    <source>
        <dbReference type="ARBA" id="ARBA00023212"/>
    </source>
</evidence>
<dbReference type="GO" id="GO:0008289">
    <property type="term" value="F:lipid binding"/>
    <property type="evidence" value="ECO:0007669"/>
    <property type="project" value="TreeGrafter"/>
</dbReference>
<feature type="transmembrane region" description="Helical" evidence="5">
    <location>
        <begin position="218"/>
        <end position="246"/>
    </location>
</feature>
<accession>A0A2H9TG22</accession>
<organism evidence="8 9">
    <name type="scientific">Paramicrosporidium saccamoebae</name>
    <dbReference type="NCBI Taxonomy" id="1246581"/>
    <lineage>
        <taxon>Eukaryota</taxon>
        <taxon>Fungi</taxon>
        <taxon>Fungi incertae sedis</taxon>
        <taxon>Cryptomycota</taxon>
        <taxon>Cryptomycota incertae sedis</taxon>
        <taxon>Paramicrosporidium</taxon>
    </lineage>
</organism>
<keyword evidence="5" id="KW-0472">Membrane</keyword>
<dbReference type="InterPro" id="IPR004148">
    <property type="entry name" value="BAR_dom"/>
</dbReference>
<dbReference type="PANTHER" id="PTHR47174:SF3">
    <property type="entry name" value="BRIDGING INTEGRATOR 3"/>
    <property type="match status" value="1"/>
</dbReference>
<protein>
    <submittedName>
        <fullName evidence="8">BAR adaptor protein Hob3</fullName>
    </submittedName>
</protein>
<comment type="caution">
    <text evidence="8">The sequence shown here is derived from an EMBL/GenBank/DDBJ whole genome shotgun (WGS) entry which is preliminary data.</text>
</comment>
<feature type="chain" id="PRO_5014130494" evidence="6">
    <location>
        <begin position="18"/>
        <end position="417"/>
    </location>
</feature>
<feature type="domain" description="BAR" evidence="7">
    <location>
        <begin position="251"/>
        <end position="398"/>
    </location>
</feature>
<dbReference type="STRING" id="1246581.A0A2H9TG22"/>
<evidence type="ECO:0000313" key="8">
    <source>
        <dbReference type="EMBL" id="PJF16728.1"/>
    </source>
</evidence>
<dbReference type="Proteomes" id="UP000240830">
    <property type="component" value="Unassembled WGS sequence"/>
</dbReference>
<name>A0A2H9TG22_9FUNG</name>
<reference evidence="8 9" key="1">
    <citation type="submission" date="2016-10" db="EMBL/GenBank/DDBJ databases">
        <title>The genome of Paramicrosporidium saccamoebae is the missing link in understanding Cryptomycota and Microsporidia evolution.</title>
        <authorList>
            <person name="Quandt C.A."/>
            <person name="Beaudet D."/>
            <person name="Corsaro D."/>
            <person name="Michel R."/>
            <person name="Corradi N."/>
            <person name="James T."/>
        </authorList>
    </citation>
    <scope>NUCLEOTIDE SEQUENCE [LARGE SCALE GENOMIC DNA]</scope>
    <source>
        <strain evidence="8 9">KSL3</strain>
    </source>
</reference>
<dbReference type="InterPro" id="IPR027267">
    <property type="entry name" value="AH/BAR_dom_sf"/>
</dbReference>
<keyword evidence="3" id="KW-0206">Cytoskeleton</keyword>
<dbReference type="InterPro" id="IPR046982">
    <property type="entry name" value="BIN3/RVS161-like"/>
</dbReference>
<evidence type="ECO:0000256" key="4">
    <source>
        <dbReference type="SAM" id="MobiDB-lite"/>
    </source>
</evidence>
<keyword evidence="9" id="KW-1185">Reference proteome</keyword>
<dbReference type="Gene3D" id="1.20.1270.60">
    <property type="entry name" value="Arfaptin homology (AH) domain/BAR domain"/>
    <property type="match status" value="1"/>
</dbReference>
<evidence type="ECO:0000256" key="2">
    <source>
        <dbReference type="ARBA" id="ARBA00022490"/>
    </source>
</evidence>
<dbReference type="GO" id="GO:0051666">
    <property type="term" value="P:actin cortical patch localization"/>
    <property type="evidence" value="ECO:0007669"/>
    <property type="project" value="InterPro"/>
</dbReference>
<dbReference type="OrthoDB" id="446293at2759"/>
<dbReference type="GO" id="GO:0031097">
    <property type="term" value="C:medial cortex"/>
    <property type="evidence" value="ECO:0007669"/>
    <property type="project" value="TreeGrafter"/>
</dbReference>
<keyword evidence="5" id="KW-1133">Transmembrane helix</keyword>
<dbReference type="PANTHER" id="PTHR47174">
    <property type="entry name" value="BRIDGING INTEGRATOR 3"/>
    <property type="match status" value="1"/>
</dbReference>
<evidence type="ECO:0000313" key="9">
    <source>
        <dbReference type="Proteomes" id="UP000240830"/>
    </source>
</evidence>
<dbReference type="EMBL" id="MTSL01000208">
    <property type="protein sequence ID" value="PJF16728.1"/>
    <property type="molecule type" value="Genomic_DNA"/>
</dbReference>
<dbReference type="GO" id="GO:0015629">
    <property type="term" value="C:actin cytoskeleton"/>
    <property type="evidence" value="ECO:0007669"/>
    <property type="project" value="TreeGrafter"/>
</dbReference>
<dbReference type="AlphaFoldDB" id="A0A2H9TG22"/>
<comment type="subcellular location">
    <subcellularLocation>
        <location evidence="1">Cytoplasm</location>
        <location evidence="1">Cytoskeleton</location>
    </subcellularLocation>
</comment>
<keyword evidence="5" id="KW-0812">Transmembrane</keyword>
<sequence length="417" mass="46799">MQVATLLVVAFASLVVAKSDLEVSKEHLAEVKEFAKAPPTFHDVLQKVTHEDKDSKGLEKSKDSKKPEKSKDPKKLEKSEDPKKLEKSGDPKKLDEVLKKLKDSEKSKDLNKKIYFEVIRVNERVVVDEHNVAKGYTANMHNALYSLDSGRLRRLYFTDMVVKPKPGSPLLKSIQIQREKNGEIPGEPVKPPKKGIDFQKLFNKIAKRLRLDQFWPKVFASIVLGFVTTLILYAIALTAYGTFCYITGDSLKKNINRAGTSILQKTGMAERTVFRMKLLTLGGKVETLHREAKAYLDSVRAVALGQERVAAGMASLFDEGSPAARQARMYKDITELLATHGRHDFDEAFRAAVIDPITRYGILFPECEELSKRRTAKLLDYDAARSKVRRATDKPLSDAEKLPRVHISGLSHTIVGV</sequence>
<dbReference type="SUPFAM" id="SSF103657">
    <property type="entry name" value="BAR/IMD domain-like"/>
    <property type="match status" value="1"/>
</dbReference>
<dbReference type="GO" id="GO:0006897">
    <property type="term" value="P:endocytosis"/>
    <property type="evidence" value="ECO:0007669"/>
    <property type="project" value="InterPro"/>
</dbReference>
<evidence type="ECO:0000256" key="5">
    <source>
        <dbReference type="SAM" id="Phobius"/>
    </source>
</evidence>
<evidence type="ECO:0000259" key="7">
    <source>
        <dbReference type="Pfam" id="PF03114"/>
    </source>
</evidence>
<gene>
    <name evidence="8" type="ORF">PSACC_03470</name>
</gene>
<feature type="signal peptide" evidence="6">
    <location>
        <begin position="1"/>
        <end position="17"/>
    </location>
</feature>
<keyword evidence="2" id="KW-0963">Cytoplasm</keyword>
<dbReference type="GO" id="GO:0097320">
    <property type="term" value="P:plasma membrane tubulation"/>
    <property type="evidence" value="ECO:0007669"/>
    <property type="project" value="TreeGrafter"/>
</dbReference>
<keyword evidence="6" id="KW-0732">Signal</keyword>
<evidence type="ECO:0000256" key="6">
    <source>
        <dbReference type="SAM" id="SignalP"/>
    </source>
</evidence>
<dbReference type="Pfam" id="PF03114">
    <property type="entry name" value="BAR"/>
    <property type="match status" value="1"/>
</dbReference>